<name>H0ETD9_GLAL7</name>
<dbReference type="Proteomes" id="UP000005446">
    <property type="component" value="Unassembled WGS sequence"/>
</dbReference>
<reference evidence="1 2" key="1">
    <citation type="journal article" date="2012" name="Eukaryot. Cell">
        <title>Genome sequence of the fungus Glarea lozoyensis: the first genome sequence of a species from the Helotiaceae family.</title>
        <authorList>
            <person name="Youssar L."/>
            <person name="Gruening B.A."/>
            <person name="Erxleben A."/>
            <person name="Guenther S."/>
            <person name="Huettel W."/>
        </authorList>
    </citation>
    <scope>NUCLEOTIDE SEQUENCE [LARGE SCALE GENOMIC DNA]</scope>
    <source>
        <strain evidence="2">ATCC 74030 / MF5533</strain>
    </source>
</reference>
<dbReference type="HOGENOM" id="CLU_2638279_0_0_1"/>
<comment type="caution">
    <text evidence="1">The sequence shown here is derived from an EMBL/GenBank/DDBJ whole genome shotgun (WGS) entry which is preliminary data.</text>
</comment>
<keyword evidence="2" id="KW-1185">Reference proteome</keyword>
<protein>
    <submittedName>
        <fullName evidence="1">Uncharacterized protein</fullName>
    </submittedName>
</protein>
<dbReference type="EMBL" id="AGUE01000161">
    <property type="protein sequence ID" value="EHK98234.1"/>
    <property type="molecule type" value="Genomic_DNA"/>
</dbReference>
<evidence type="ECO:0000313" key="2">
    <source>
        <dbReference type="Proteomes" id="UP000005446"/>
    </source>
</evidence>
<dbReference type="InParanoid" id="H0ETD9"/>
<evidence type="ECO:0000313" key="1">
    <source>
        <dbReference type="EMBL" id="EHK98234.1"/>
    </source>
</evidence>
<sequence>MGYFVDGGECCGDIDVLHVWIKGFGFAVELNFVATDSTNEAHLVLGSCRVRDHGAVEEAEKGEGDEEKIHLLDCFEY</sequence>
<accession>H0ETD9</accession>
<organism evidence="1 2">
    <name type="scientific">Glarea lozoyensis (strain ATCC 74030 / MF5533)</name>
    <dbReference type="NCBI Taxonomy" id="1104152"/>
    <lineage>
        <taxon>Eukaryota</taxon>
        <taxon>Fungi</taxon>
        <taxon>Dikarya</taxon>
        <taxon>Ascomycota</taxon>
        <taxon>Pezizomycotina</taxon>
        <taxon>Leotiomycetes</taxon>
        <taxon>Helotiales</taxon>
        <taxon>Helotiaceae</taxon>
        <taxon>Glarea</taxon>
    </lineage>
</organism>
<proteinExistence type="predicted"/>
<dbReference type="AlphaFoldDB" id="H0ETD9"/>
<gene>
    <name evidence="1" type="ORF">M7I_6001</name>
</gene>